<protein>
    <recommendedName>
        <fullName evidence="5">EF-hand and coiled-coil domain containing 1</fullName>
    </recommendedName>
</protein>
<dbReference type="HOGENOM" id="CLU_709724_0_0_1"/>
<dbReference type="AlphaFoldDB" id="K7G7X4"/>
<proteinExistence type="predicted"/>
<dbReference type="Proteomes" id="UP000007267">
    <property type="component" value="Unassembled WGS sequence"/>
</dbReference>
<evidence type="ECO:0000313" key="3">
    <source>
        <dbReference type="Ensembl" id="ENSPSIP00000016385.1"/>
    </source>
</evidence>
<dbReference type="EMBL" id="AGCU01105184">
    <property type="status" value="NOT_ANNOTATED_CDS"/>
    <property type="molecule type" value="Genomic_DNA"/>
</dbReference>
<reference evidence="4" key="1">
    <citation type="submission" date="2011-10" db="EMBL/GenBank/DDBJ databases">
        <authorList>
            <consortium name="Soft-shell Turtle Genome Consortium"/>
        </authorList>
    </citation>
    <scope>NUCLEOTIDE SEQUENCE [LARGE SCALE GENOMIC DNA]</scope>
    <source>
        <strain evidence="4">Daiwa-1</strain>
    </source>
</reference>
<dbReference type="EMBL" id="AGCU01105189">
    <property type="status" value="NOT_ANNOTATED_CDS"/>
    <property type="molecule type" value="Genomic_DNA"/>
</dbReference>
<evidence type="ECO:0000256" key="1">
    <source>
        <dbReference type="SAM" id="Coils"/>
    </source>
</evidence>
<reference evidence="3" key="4">
    <citation type="submission" date="2025-09" db="UniProtKB">
        <authorList>
            <consortium name="Ensembl"/>
        </authorList>
    </citation>
    <scope>IDENTIFICATION</scope>
</reference>
<feature type="region of interest" description="Disordered" evidence="2">
    <location>
        <begin position="185"/>
        <end position="210"/>
    </location>
</feature>
<dbReference type="EMBL" id="AGCU01105185">
    <property type="status" value="NOT_ANNOTATED_CDS"/>
    <property type="molecule type" value="Genomic_DNA"/>
</dbReference>
<accession>K7G7X4</accession>
<dbReference type="STRING" id="13735.ENSPSIP00000016385"/>
<dbReference type="Ensembl" id="ENSPSIT00000016461.1">
    <property type="protein sequence ID" value="ENSPSIP00000016385.1"/>
    <property type="gene ID" value="ENSPSIG00000014613.1"/>
</dbReference>
<feature type="coiled-coil region" evidence="1">
    <location>
        <begin position="69"/>
        <end position="117"/>
    </location>
</feature>
<dbReference type="EMBL" id="AGCU01105181">
    <property type="status" value="NOT_ANNOTATED_CDS"/>
    <property type="molecule type" value="Genomic_DNA"/>
</dbReference>
<dbReference type="GeneTree" id="ENSGT00940000163561"/>
<reference evidence="3" key="3">
    <citation type="submission" date="2025-08" db="UniProtKB">
        <authorList>
            <consortium name="Ensembl"/>
        </authorList>
    </citation>
    <scope>IDENTIFICATION</scope>
</reference>
<evidence type="ECO:0008006" key="5">
    <source>
        <dbReference type="Google" id="ProtNLM"/>
    </source>
</evidence>
<sequence>MRAALQSSDARCLALQVGLWKSHANHKKDGTCFIGNKRLLKPKHSEPTKSLQSVLKEVELIRNSRDGQIEEAIRFNQELQKELRSSQEAIVTLEDCNHNLKREQAEMRKKVEEARHAVLNSLGKVKELEAKANQVPHLQIYIQQLESELQYYRSEVLMLQLPSRGSAKQEEVAALPERRHRVSEDQMFRSVEGQAASDEEEEKWTGDQQSQVADVKKLLDRVPCCGSGSTNKDDHENATVELAERITKLTEQLERKGHEVKKLETNMKEMKGPLLGELQQKVEETELLKMELQMLETERVRLSLVEEKLMDVLQLLQQLQDLSISKRALGKILLSTLDSCRAPQHGKDHILEVLDTLYHELAACELLQSKPLEKAQSHQSLSNPLVISC</sequence>
<dbReference type="Pfam" id="PF15799">
    <property type="entry name" value="CCD48"/>
    <property type="match status" value="3"/>
</dbReference>
<dbReference type="EMBL" id="AGCU01105183">
    <property type="status" value="NOT_ANNOTATED_CDS"/>
    <property type="molecule type" value="Genomic_DNA"/>
</dbReference>
<dbReference type="InterPro" id="IPR031601">
    <property type="entry name" value="CCD48"/>
</dbReference>
<dbReference type="EMBL" id="AGCU01105188">
    <property type="status" value="NOT_ANNOTATED_CDS"/>
    <property type="molecule type" value="Genomic_DNA"/>
</dbReference>
<dbReference type="eggNOG" id="ENOG502QUT5">
    <property type="taxonomic scope" value="Eukaryota"/>
</dbReference>
<keyword evidence="1" id="KW-0175">Coiled coil</keyword>
<name>K7G7X4_PELSI</name>
<evidence type="ECO:0000256" key="2">
    <source>
        <dbReference type="SAM" id="MobiDB-lite"/>
    </source>
</evidence>
<organism evidence="3 4">
    <name type="scientific">Pelodiscus sinensis</name>
    <name type="common">Chinese softshell turtle</name>
    <name type="synonym">Trionyx sinensis</name>
    <dbReference type="NCBI Taxonomy" id="13735"/>
    <lineage>
        <taxon>Eukaryota</taxon>
        <taxon>Metazoa</taxon>
        <taxon>Chordata</taxon>
        <taxon>Craniata</taxon>
        <taxon>Vertebrata</taxon>
        <taxon>Euteleostomi</taxon>
        <taxon>Archelosauria</taxon>
        <taxon>Testudinata</taxon>
        <taxon>Testudines</taxon>
        <taxon>Cryptodira</taxon>
        <taxon>Trionychia</taxon>
        <taxon>Trionychidae</taxon>
        <taxon>Pelodiscus</taxon>
    </lineage>
</organism>
<dbReference type="EMBL" id="AGCU01105186">
    <property type="status" value="NOT_ANNOTATED_CDS"/>
    <property type="molecule type" value="Genomic_DNA"/>
</dbReference>
<reference evidence="4" key="2">
    <citation type="journal article" date="2013" name="Nat. Genet.">
        <title>The draft genomes of soft-shell turtle and green sea turtle yield insights into the development and evolution of the turtle-specific body plan.</title>
        <authorList>
            <person name="Wang Z."/>
            <person name="Pascual-Anaya J."/>
            <person name="Zadissa A."/>
            <person name="Li W."/>
            <person name="Niimura Y."/>
            <person name="Huang Z."/>
            <person name="Li C."/>
            <person name="White S."/>
            <person name="Xiong Z."/>
            <person name="Fang D."/>
            <person name="Wang B."/>
            <person name="Ming Y."/>
            <person name="Chen Y."/>
            <person name="Zheng Y."/>
            <person name="Kuraku S."/>
            <person name="Pignatelli M."/>
            <person name="Herrero J."/>
            <person name="Beal K."/>
            <person name="Nozawa M."/>
            <person name="Li Q."/>
            <person name="Wang J."/>
            <person name="Zhang H."/>
            <person name="Yu L."/>
            <person name="Shigenobu S."/>
            <person name="Wang J."/>
            <person name="Liu J."/>
            <person name="Flicek P."/>
            <person name="Searle S."/>
            <person name="Wang J."/>
            <person name="Kuratani S."/>
            <person name="Yin Y."/>
            <person name="Aken B."/>
            <person name="Zhang G."/>
            <person name="Irie N."/>
        </authorList>
    </citation>
    <scope>NUCLEOTIDE SEQUENCE [LARGE SCALE GENOMIC DNA]</scope>
    <source>
        <strain evidence="4">Daiwa-1</strain>
    </source>
</reference>
<dbReference type="OMA" id="ANNDCHE"/>
<keyword evidence="4" id="KW-1185">Reference proteome</keyword>
<dbReference type="EMBL" id="AGCU01105187">
    <property type="status" value="NOT_ANNOTATED_CDS"/>
    <property type="molecule type" value="Genomic_DNA"/>
</dbReference>
<evidence type="ECO:0000313" key="4">
    <source>
        <dbReference type="Proteomes" id="UP000007267"/>
    </source>
</evidence>
<feature type="coiled-coil region" evidence="1">
    <location>
        <begin position="232"/>
        <end position="322"/>
    </location>
</feature>
<dbReference type="EMBL" id="AGCU01105190">
    <property type="status" value="NOT_ANNOTATED_CDS"/>
    <property type="molecule type" value="Genomic_DNA"/>
</dbReference>
<dbReference type="EMBL" id="AGCU01105182">
    <property type="status" value="NOT_ANNOTATED_CDS"/>
    <property type="molecule type" value="Genomic_DNA"/>
</dbReference>